<protein>
    <submittedName>
        <fullName evidence="2">Uncharacterized protein</fullName>
    </submittedName>
</protein>
<reference evidence="2" key="1">
    <citation type="submission" date="2014-09" db="EMBL/GenBank/DDBJ databases">
        <authorList>
            <person name="Magalhaes I.L.F."/>
            <person name="Oliveira U."/>
            <person name="Santos F.R."/>
            <person name="Vidigal T.H.D.A."/>
            <person name="Brescovit A.D."/>
            <person name="Santos A.J."/>
        </authorList>
    </citation>
    <scope>NUCLEOTIDE SEQUENCE</scope>
    <source>
        <tissue evidence="2">Shoot tissue taken approximately 20 cm above the soil surface</tissue>
    </source>
</reference>
<evidence type="ECO:0000256" key="1">
    <source>
        <dbReference type="SAM" id="Phobius"/>
    </source>
</evidence>
<dbReference type="EMBL" id="GBRH01171254">
    <property type="protein sequence ID" value="JAE26642.1"/>
    <property type="molecule type" value="Transcribed_RNA"/>
</dbReference>
<proteinExistence type="predicted"/>
<dbReference type="AlphaFoldDB" id="A0A0A9GQD7"/>
<sequence>MCSKPRTTTLYSLVLILVFVDMGVGSLASFVSFYTSCIELCLFFFHYILYQKIISNTTWIT</sequence>
<keyword evidence="1" id="KW-1133">Transmembrane helix</keyword>
<feature type="transmembrane region" description="Helical" evidence="1">
    <location>
        <begin position="33"/>
        <end position="50"/>
    </location>
</feature>
<keyword evidence="1" id="KW-0812">Transmembrane</keyword>
<accession>A0A0A9GQD7</accession>
<feature type="transmembrane region" description="Helical" evidence="1">
    <location>
        <begin position="9"/>
        <end position="27"/>
    </location>
</feature>
<name>A0A0A9GQD7_ARUDO</name>
<evidence type="ECO:0000313" key="2">
    <source>
        <dbReference type="EMBL" id="JAE26642.1"/>
    </source>
</evidence>
<organism evidence="2">
    <name type="scientific">Arundo donax</name>
    <name type="common">Giant reed</name>
    <name type="synonym">Donax arundinaceus</name>
    <dbReference type="NCBI Taxonomy" id="35708"/>
    <lineage>
        <taxon>Eukaryota</taxon>
        <taxon>Viridiplantae</taxon>
        <taxon>Streptophyta</taxon>
        <taxon>Embryophyta</taxon>
        <taxon>Tracheophyta</taxon>
        <taxon>Spermatophyta</taxon>
        <taxon>Magnoliopsida</taxon>
        <taxon>Liliopsida</taxon>
        <taxon>Poales</taxon>
        <taxon>Poaceae</taxon>
        <taxon>PACMAD clade</taxon>
        <taxon>Arundinoideae</taxon>
        <taxon>Arundineae</taxon>
        <taxon>Arundo</taxon>
    </lineage>
</organism>
<keyword evidence="1" id="KW-0472">Membrane</keyword>
<reference evidence="2" key="2">
    <citation type="journal article" date="2015" name="Data Brief">
        <title>Shoot transcriptome of the giant reed, Arundo donax.</title>
        <authorList>
            <person name="Barrero R.A."/>
            <person name="Guerrero F.D."/>
            <person name="Moolhuijzen P."/>
            <person name="Goolsby J.A."/>
            <person name="Tidwell J."/>
            <person name="Bellgard S.E."/>
            <person name="Bellgard M.I."/>
        </authorList>
    </citation>
    <scope>NUCLEOTIDE SEQUENCE</scope>
    <source>
        <tissue evidence="2">Shoot tissue taken approximately 20 cm above the soil surface</tissue>
    </source>
</reference>